<evidence type="ECO:0008006" key="6">
    <source>
        <dbReference type="Google" id="ProtNLM"/>
    </source>
</evidence>
<dbReference type="InterPro" id="IPR027417">
    <property type="entry name" value="P-loop_NTPase"/>
</dbReference>
<keyword evidence="3" id="KW-0067">ATP-binding</keyword>
<dbReference type="GO" id="GO:0006281">
    <property type="term" value="P:DNA repair"/>
    <property type="evidence" value="ECO:0007669"/>
    <property type="project" value="TreeGrafter"/>
</dbReference>
<keyword evidence="4" id="KW-0175">Coiled coil</keyword>
<reference evidence="5" key="1">
    <citation type="journal article" date="2020" name="Nature">
        <title>Giant virus diversity and host interactions through global metagenomics.</title>
        <authorList>
            <person name="Schulz F."/>
            <person name="Roux S."/>
            <person name="Paez-Espino D."/>
            <person name="Jungbluth S."/>
            <person name="Walsh D.A."/>
            <person name="Denef V.J."/>
            <person name="McMahon K.D."/>
            <person name="Konstantinidis K.T."/>
            <person name="Eloe-Fadrosh E.A."/>
            <person name="Kyrpides N.C."/>
            <person name="Woyke T."/>
        </authorList>
    </citation>
    <scope>NUCLEOTIDE SEQUENCE</scope>
    <source>
        <strain evidence="5">GVMAG-M-3300023174-116</strain>
    </source>
</reference>
<dbReference type="GO" id="GO:0003689">
    <property type="term" value="F:DNA clamp loader activity"/>
    <property type="evidence" value="ECO:0007669"/>
    <property type="project" value="TreeGrafter"/>
</dbReference>
<dbReference type="AlphaFoldDB" id="A0A6C0D3H9"/>
<accession>A0A6C0D3H9</accession>
<dbReference type="PANTHER" id="PTHR11669">
    <property type="entry name" value="REPLICATION FACTOR C / DNA POLYMERASE III GAMMA-TAU SUBUNIT"/>
    <property type="match status" value="1"/>
</dbReference>
<evidence type="ECO:0000256" key="3">
    <source>
        <dbReference type="ARBA" id="ARBA00022840"/>
    </source>
</evidence>
<dbReference type="Gene3D" id="3.40.50.300">
    <property type="entry name" value="P-loop containing nucleotide triphosphate hydrolases"/>
    <property type="match status" value="1"/>
</dbReference>
<dbReference type="PANTHER" id="PTHR11669:SF20">
    <property type="entry name" value="REPLICATION FACTOR C SUBUNIT 4"/>
    <property type="match status" value="1"/>
</dbReference>
<sequence>MLQKLRELYDNDSLPNLLLYGNNLVGKKTLLEQLLIYIYKTNENIENNTLILNCSLGKGNIKFIRENLRFFANTITHKNITNFKSIILLNADSLTLDAQSALRRSIEIYNHTKFFIVTANKSKIIKPILSRFSEIYCNDRNMDIINKSLKSNSNSNSNKINNKLSLIIKNLDSKLETLKNEYAKDNDYKKNVLLLEHSSLIYNKGLSANNLLDYFTAKSNFKTDYYKFLFFFNIYKREIRVEEYLIYIILYFYSNPLVIDFSTLNSNF</sequence>
<evidence type="ECO:0000256" key="4">
    <source>
        <dbReference type="SAM" id="Coils"/>
    </source>
</evidence>
<keyword evidence="1" id="KW-0235">DNA replication</keyword>
<organism evidence="5">
    <name type="scientific">viral metagenome</name>
    <dbReference type="NCBI Taxonomy" id="1070528"/>
    <lineage>
        <taxon>unclassified sequences</taxon>
        <taxon>metagenomes</taxon>
        <taxon>organismal metagenomes</taxon>
    </lineage>
</organism>
<evidence type="ECO:0000256" key="1">
    <source>
        <dbReference type="ARBA" id="ARBA00022705"/>
    </source>
</evidence>
<proteinExistence type="predicted"/>
<evidence type="ECO:0000313" key="5">
    <source>
        <dbReference type="EMBL" id="QHT11358.1"/>
    </source>
</evidence>
<dbReference type="GO" id="GO:0005524">
    <property type="term" value="F:ATP binding"/>
    <property type="evidence" value="ECO:0007669"/>
    <property type="project" value="UniProtKB-KW"/>
</dbReference>
<evidence type="ECO:0000256" key="2">
    <source>
        <dbReference type="ARBA" id="ARBA00022741"/>
    </source>
</evidence>
<dbReference type="EMBL" id="MN739534">
    <property type="protein sequence ID" value="QHT11358.1"/>
    <property type="molecule type" value="Genomic_DNA"/>
</dbReference>
<protein>
    <recommendedName>
        <fullName evidence="6">DNA polymerase III delta N-terminal domain-containing protein</fullName>
    </recommendedName>
</protein>
<dbReference type="InterPro" id="IPR050238">
    <property type="entry name" value="DNA_Rep/Repair_Clamp_Loader"/>
</dbReference>
<dbReference type="GO" id="GO:0006261">
    <property type="term" value="P:DNA-templated DNA replication"/>
    <property type="evidence" value="ECO:0007669"/>
    <property type="project" value="TreeGrafter"/>
</dbReference>
<name>A0A6C0D3H9_9ZZZZ</name>
<dbReference type="GO" id="GO:0005663">
    <property type="term" value="C:DNA replication factor C complex"/>
    <property type="evidence" value="ECO:0007669"/>
    <property type="project" value="TreeGrafter"/>
</dbReference>
<keyword evidence="2" id="KW-0547">Nucleotide-binding</keyword>
<feature type="coiled-coil region" evidence="4">
    <location>
        <begin position="161"/>
        <end position="188"/>
    </location>
</feature>
<dbReference type="SUPFAM" id="SSF52540">
    <property type="entry name" value="P-loop containing nucleoside triphosphate hydrolases"/>
    <property type="match status" value="1"/>
</dbReference>